<gene>
    <name evidence="2" type="ORF">MENT_LOCUS30414</name>
</gene>
<sequence length="124" mass="14671">MHLINILVSIIYYLFCYSGIGQFTQDFILQCFFVIVTINSFLIELFMIMFHPFLKRELIHYVKRIFGCCLLFQKNATVNPLDSANVNMKMNLNKLQNIHGKPLLLEKGQEAIDIYFEQLRLSWE</sequence>
<accession>A0A6V7VW94</accession>
<feature type="transmembrane region" description="Helical" evidence="1">
    <location>
        <begin position="27"/>
        <end position="54"/>
    </location>
</feature>
<evidence type="ECO:0000313" key="3">
    <source>
        <dbReference type="Proteomes" id="UP000580250"/>
    </source>
</evidence>
<keyword evidence="1" id="KW-0472">Membrane</keyword>
<organism evidence="2 3">
    <name type="scientific">Meloidogyne enterolobii</name>
    <name type="common">Root-knot nematode worm</name>
    <name type="synonym">Meloidogyne mayaguensis</name>
    <dbReference type="NCBI Taxonomy" id="390850"/>
    <lineage>
        <taxon>Eukaryota</taxon>
        <taxon>Metazoa</taxon>
        <taxon>Ecdysozoa</taxon>
        <taxon>Nematoda</taxon>
        <taxon>Chromadorea</taxon>
        <taxon>Rhabditida</taxon>
        <taxon>Tylenchina</taxon>
        <taxon>Tylenchomorpha</taxon>
        <taxon>Tylenchoidea</taxon>
        <taxon>Meloidogynidae</taxon>
        <taxon>Meloidogyninae</taxon>
        <taxon>Meloidogyne</taxon>
    </lineage>
</organism>
<comment type="caution">
    <text evidence="2">The sequence shown here is derived from an EMBL/GenBank/DDBJ whole genome shotgun (WGS) entry which is preliminary data.</text>
</comment>
<name>A0A6V7VW94_MELEN</name>
<protein>
    <submittedName>
        <fullName evidence="2">Uncharacterized protein</fullName>
    </submittedName>
</protein>
<dbReference type="Proteomes" id="UP000580250">
    <property type="component" value="Unassembled WGS sequence"/>
</dbReference>
<proteinExistence type="predicted"/>
<evidence type="ECO:0000256" key="1">
    <source>
        <dbReference type="SAM" id="Phobius"/>
    </source>
</evidence>
<reference evidence="2 3" key="1">
    <citation type="submission" date="2020-08" db="EMBL/GenBank/DDBJ databases">
        <authorList>
            <person name="Koutsovoulos G."/>
            <person name="Danchin GJ E."/>
        </authorList>
    </citation>
    <scope>NUCLEOTIDE SEQUENCE [LARGE SCALE GENOMIC DNA]</scope>
</reference>
<keyword evidence="1" id="KW-1133">Transmembrane helix</keyword>
<dbReference type="EMBL" id="CAJEWN010000320">
    <property type="protein sequence ID" value="CAD2178471.1"/>
    <property type="molecule type" value="Genomic_DNA"/>
</dbReference>
<evidence type="ECO:0000313" key="2">
    <source>
        <dbReference type="EMBL" id="CAD2178471.1"/>
    </source>
</evidence>
<dbReference type="AlphaFoldDB" id="A0A6V7VW94"/>
<keyword evidence="1" id="KW-0812">Transmembrane</keyword>